<dbReference type="SUPFAM" id="SSF53041">
    <property type="entry name" value="Resolvase-like"/>
    <property type="match status" value="1"/>
</dbReference>
<dbReference type="GO" id="GO:0003677">
    <property type="term" value="F:DNA binding"/>
    <property type="evidence" value="ECO:0007669"/>
    <property type="project" value="InterPro"/>
</dbReference>
<dbReference type="EMBL" id="CACRTL010000008">
    <property type="protein sequence ID" value="VYT59648.1"/>
    <property type="molecule type" value="Genomic_DNA"/>
</dbReference>
<dbReference type="Pfam" id="PF00239">
    <property type="entry name" value="Resolvase"/>
    <property type="match status" value="1"/>
</dbReference>
<dbReference type="InterPro" id="IPR011109">
    <property type="entry name" value="DNA_bind_recombinase_dom"/>
</dbReference>
<evidence type="ECO:0000259" key="2">
    <source>
        <dbReference type="PROSITE" id="PS51737"/>
    </source>
</evidence>
<dbReference type="PANTHER" id="PTHR30461">
    <property type="entry name" value="DNA-INVERTASE FROM LAMBDOID PROPHAGE"/>
    <property type="match status" value="1"/>
</dbReference>
<evidence type="ECO:0000259" key="1">
    <source>
        <dbReference type="PROSITE" id="PS51736"/>
    </source>
</evidence>
<dbReference type="Gene3D" id="3.40.50.1390">
    <property type="entry name" value="Resolvase, N-terminal catalytic domain"/>
    <property type="match status" value="1"/>
</dbReference>
<organism evidence="3">
    <name type="scientific">Thomasclavelia ramosa</name>
    <dbReference type="NCBI Taxonomy" id="1547"/>
    <lineage>
        <taxon>Bacteria</taxon>
        <taxon>Bacillati</taxon>
        <taxon>Bacillota</taxon>
        <taxon>Erysipelotrichia</taxon>
        <taxon>Erysipelotrichales</taxon>
        <taxon>Coprobacillaceae</taxon>
        <taxon>Thomasclavelia</taxon>
    </lineage>
</organism>
<dbReference type="PANTHER" id="PTHR30461:SF23">
    <property type="entry name" value="DNA RECOMBINASE-RELATED"/>
    <property type="match status" value="1"/>
</dbReference>
<dbReference type="PROSITE" id="PS51737">
    <property type="entry name" value="RECOMBINASE_DNA_BIND"/>
    <property type="match status" value="1"/>
</dbReference>
<dbReference type="InterPro" id="IPR036162">
    <property type="entry name" value="Resolvase-like_N_sf"/>
</dbReference>
<evidence type="ECO:0008006" key="4">
    <source>
        <dbReference type="Google" id="ProtNLM"/>
    </source>
</evidence>
<feature type="domain" description="Resolvase/invertase-type recombinase catalytic" evidence="1">
    <location>
        <begin position="5"/>
        <end position="153"/>
    </location>
</feature>
<dbReference type="InterPro" id="IPR050639">
    <property type="entry name" value="SSR_resolvase"/>
</dbReference>
<reference evidence="3" key="1">
    <citation type="submission" date="2019-11" db="EMBL/GenBank/DDBJ databases">
        <authorList>
            <person name="Feng L."/>
        </authorList>
    </citation>
    <scope>NUCLEOTIDE SEQUENCE</scope>
    <source>
        <strain evidence="3">CramosumLFYP8</strain>
    </source>
</reference>
<dbReference type="InterPro" id="IPR025827">
    <property type="entry name" value="Zn_ribbon_recom_dom"/>
</dbReference>
<dbReference type="AlphaFoldDB" id="A0A6N2Y2A0"/>
<accession>A0A6N2Y2A0</accession>
<name>A0A6N2Y2A0_9FIRM</name>
<sequence>MQIRNAVAYCRFSSDNQRSESIDAQIRAIKEYCKNNKYMLTHIYKDEALSGTSDKRDQFQQMITDSKDGLFDAVIVHKLDRFARNRYDSAIYKKKLKDNGVVVLSVLENLDDTPEAVILESVLEGMNEYYSKNLSREVRKGLNENAIKCIHNGGIPPLGYDVTPDKHYCINEKEAAAVRLIFNMYSENYGYRLIINKLNELGYKTKLGRSFSVSSLHDIIINEKYRGVYVWNKRKSKKAGNHAYKDDEEIVKIEGGMPRIISDDLFFKCQKIKKTKIKPRRHSSHEYILTGKIFCGKCGHSYCGSSAYRNKNNNMVYNYCCMNRKNKKGCDNKAINADKLEYAVLEAIRDTFLNDDAIKLIANKMDHYLKETVSTVDKDAVSKLNRDLENIDTKQERLIDLYLDEKLSIESLNKKSALLDQEKTIIKNKLNELSNIVKLDFNIDEIIVFLNDMKGKLNDTDSQTKRTLIEAFIYRISINEDDVDIMLYLDNLIDKNCDNIGGGEPHQKSDYIH</sequence>
<dbReference type="RefSeq" id="WP_156635103.1">
    <property type="nucleotide sequence ID" value="NZ_CACRTL010000008.1"/>
</dbReference>
<dbReference type="Gene3D" id="3.90.1750.20">
    <property type="entry name" value="Putative Large Serine Recombinase, Chain B, Domain 2"/>
    <property type="match status" value="1"/>
</dbReference>
<dbReference type="CDD" id="cd00338">
    <property type="entry name" value="Ser_Recombinase"/>
    <property type="match status" value="1"/>
</dbReference>
<feature type="domain" description="Recombinase" evidence="2">
    <location>
        <begin position="157"/>
        <end position="279"/>
    </location>
</feature>
<gene>
    <name evidence="3" type="ORF">CRLFYP8_01165</name>
</gene>
<dbReference type="Pfam" id="PF13408">
    <property type="entry name" value="Zn_ribbon_recom"/>
    <property type="match status" value="1"/>
</dbReference>
<dbReference type="InterPro" id="IPR038109">
    <property type="entry name" value="DNA_bind_recomb_sf"/>
</dbReference>
<dbReference type="Pfam" id="PF07508">
    <property type="entry name" value="Recombinase"/>
    <property type="match status" value="1"/>
</dbReference>
<evidence type="ECO:0000313" key="3">
    <source>
        <dbReference type="EMBL" id="VYT59648.1"/>
    </source>
</evidence>
<dbReference type="GO" id="GO:0000150">
    <property type="term" value="F:DNA strand exchange activity"/>
    <property type="evidence" value="ECO:0007669"/>
    <property type="project" value="InterPro"/>
</dbReference>
<proteinExistence type="predicted"/>
<dbReference type="PROSITE" id="PS51736">
    <property type="entry name" value="RECOMBINASES_3"/>
    <property type="match status" value="1"/>
</dbReference>
<dbReference type="InterPro" id="IPR006119">
    <property type="entry name" value="Resolv_N"/>
</dbReference>
<protein>
    <recommendedName>
        <fullName evidence="4">Recombinase family protein</fullName>
    </recommendedName>
</protein>
<dbReference type="SMART" id="SM00857">
    <property type="entry name" value="Resolvase"/>
    <property type="match status" value="1"/>
</dbReference>